<keyword evidence="2" id="KW-1185">Reference proteome</keyword>
<dbReference type="EMBL" id="SDMP01000015">
    <property type="protein sequence ID" value="RYR08392.1"/>
    <property type="molecule type" value="Genomic_DNA"/>
</dbReference>
<reference evidence="1 2" key="1">
    <citation type="submission" date="2019-01" db="EMBL/GenBank/DDBJ databases">
        <title>Sequencing of cultivated peanut Arachis hypogaea provides insights into genome evolution and oil improvement.</title>
        <authorList>
            <person name="Chen X."/>
        </authorList>
    </citation>
    <scope>NUCLEOTIDE SEQUENCE [LARGE SCALE GENOMIC DNA]</scope>
    <source>
        <strain evidence="2">cv. Fuhuasheng</strain>
        <tissue evidence="1">Leaves</tissue>
    </source>
</reference>
<comment type="caution">
    <text evidence="1">The sequence shown here is derived from an EMBL/GenBank/DDBJ whole genome shotgun (WGS) entry which is preliminary data.</text>
</comment>
<evidence type="ECO:0000313" key="1">
    <source>
        <dbReference type="EMBL" id="RYR08392.1"/>
    </source>
</evidence>
<organism evidence="1 2">
    <name type="scientific">Arachis hypogaea</name>
    <name type="common">Peanut</name>
    <dbReference type="NCBI Taxonomy" id="3818"/>
    <lineage>
        <taxon>Eukaryota</taxon>
        <taxon>Viridiplantae</taxon>
        <taxon>Streptophyta</taxon>
        <taxon>Embryophyta</taxon>
        <taxon>Tracheophyta</taxon>
        <taxon>Spermatophyta</taxon>
        <taxon>Magnoliopsida</taxon>
        <taxon>eudicotyledons</taxon>
        <taxon>Gunneridae</taxon>
        <taxon>Pentapetalae</taxon>
        <taxon>rosids</taxon>
        <taxon>fabids</taxon>
        <taxon>Fabales</taxon>
        <taxon>Fabaceae</taxon>
        <taxon>Papilionoideae</taxon>
        <taxon>50 kb inversion clade</taxon>
        <taxon>dalbergioids sensu lato</taxon>
        <taxon>Dalbergieae</taxon>
        <taxon>Pterocarpus clade</taxon>
        <taxon>Arachis</taxon>
    </lineage>
</organism>
<accession>A0A444Z2I6</accession>
<proteinExistence type="predicted"/>
<dbReference type="Proteomes" id="UP000289738">
    <property type="component" value="Chromosome B05"/>
</dbReference>
<protein>
    <submittedName>
        <fullName evidence="1">Uncharacterized protein</fullName>
    </submittedName>
</protein>
<gene>
    <name evidence="1" type="ORF">Ahy_B05g076063</name>
</gene>
<evidence type="ECO:0000313" key="2">
    <source>
        <dbReference type="Proteomes" id="UP000289738"/>
    </source>
</evidence>
<sequence length="118" mass="13039">MIGVAIATYQYCIQPINSEKYLEKTNYLKPILPKLKRAIGRPGVANSGATISQSARAKQPIIRPHYPVLVQSSTPPPIPLSRPSQDVSAEIIATTSKGTTSRMFQFIPNLGFKYPRQK</sequence>
<dbReference type="AlphaFoldDB" id="A0A444Z2I6"/>
<name>A0A444Z2I6_ARAHY</name>